<dbReference type="Proteomes" id="UP000276215">
    <property type="component" value="Unassembled WGS sequence"/>
</dbReference>
<dbReference type="EMBL" id="ML120368">
    <property type="protein sequence ID" value="RPB02325.1"/>
    <property type="molecule type" value="Genomic_DNA"/>
</dbReference>
<gene>
    <name evidence="2" type="ORF">L873DRAFT_452537</name>
</gene>
<accession>A0A3N4K8P6</accession>
<keyword evidence="3" id="KW-1185">Reference proteome</keyword>
<reference evidence="2 3" key="1">
    <citation type="journal article" date="2018" name="Nat. Ecol. Evol.">
        <title>Pezizomycetes genomes reveal the molecular basis of ectomycorrhizal truffle lifestyle.</title>
        <authorList>
            <person name="Murat C."/>
            <person name="Payen T."/>
            <person name="Noel B."/>
            <person name="Kuo A."/>
            <person name="Morin E."/>
            <person name="Chen J."/>
            <person name="Kohler A."/>
            <person name="Krizsan K."/>
            <person name="Balestrini R."/>
            <person name="Da Silva C."/>
            <person name="Montanini B."/>
            <person name="Hainaut M."/>
            <person name="Levati E."/>
            <person name="Barry K.W."/>
            <person name="Belfiori B."/>
            <person name="Cichocki N."/>
            <person name="Clum A."/>
            <person name="Dockter R.B."/>
            <person name="Fauchery L."/>
            <person name="Guy J."/>
            <person name="Iotti M."/>
            <person name="Le Tacon F."/>
            <person name="Lindquist E.A."/>
            <person name="Lipzen A."/>
            <person name="Malagnac F."/>
            <person name="Mello A."/>
            <person name="Molinier V."/>
            <person name="Miyauchi S."/>
            <person name="Poulain J."/>
            <person name="Riccioni C."/>
            <person name="Rubini A."/>
            <person name="Sitrit Y."/>
            <person name="Splivallo R."/>
            <person name="Traeger S."/>
            <person name="Wang M."/>
            <person name="Zifcakova L."/>
            <person name="Wipf D."/>
            <person name="Zambonelli A."/>
            <person name="Paolocci F."/>
            <person name="Nowrousian M."/>
            <person name="Ottonello S."/>
            <person name="Baldrian P."/>
            <person name="Spatafora J.W."/>
            <person name="Henrissat B."/>
            <person name="Nagy L.G."/>
            <person name="Aury J.M."/>
            <person name="Wincker P."/>
            <person name="Grigoriev I.V."/>
            <person name="Bonfante P."/>
            <person name="Martin F.M."/>
        </authorList>
    </citation>
    <scope>NUCLEOTIDE SEQUENCE [LARGE SCALE GENOMIC DNA]</scope>
    <source>
        <strain evidence="2 3">120613-1</strain>
    </source>
</reference>
<protein>
    <submittedName>
        <fullName evidence="2">Uncharacterized protein</fullName>
    </submittedName>
</protein>
<name>A0A3N4K8P6_9PEZI</name>
<keyword evidence="1" id="KW-0812">Transmembrane</keyword>
<evidence type="ECO:0000313" key="2">
    <source>
        <dbReference type="EMBL" id="RPB02325.1"/>
    </source>
</evidence>
<proteinExistence type="predicted"/>
<evidence type="ECO:0000256" key="1">
    <source>
        <dbReference type="SAM" id="Phobius"/>
    </source>
</evidence>
<dbReference type="AlphaFoldDB" id="A0A3N4K8P6"/>
<keyword evidence="1" id="KW-1133">Transmembrane helix</keyword>
<feature type="transmembrane region" description="Helical" evidence="1">
    <location>
        <begin position="12"/>
        <end position="30"/>
    </location>
</feature>
<sequence length="96" mass="11273">MEYSNSSLQYLWYSYTIVLVKTILSTIITVKRIHPLTIPRVYSYLRAKNWHPFRNSYDTIHRMGQTGCQFLARRHEYRKNPVNPLSGIGVSARLQG</sequence>
<evidence type="ECO:0000313" key="3">
    <source>
        <dbReference type="Proteomes" id="UP000276215"/>
    </source>
</evidence>
<keyword evidence="1" id="KW-0472">Membrane</keyword>
<organism evidence="2 3">
    <name type="scientific">Choiromyces venosus 120613-1</name>
    <dbReference type="NCBI Taxonomy" id="1336337"/>
    <lineage>
        <taxon>Eukaryota</taxon>
        <taxon>Fungi</taxon>
        <taxon>Dikarya</taxon>
        <taxon>Ascomycota</taxon>
        <taxon>Pezizomycotina</taxon>
        <taxon>Pezizomycetes</taxon>
        <taxon>Pezizales</taxon>
        <taxon>Tuberaceae</taxon>
        <taxon>Choiromyces</taxon>
    </lineage>
</organism>